<evidence type="ECO:0000313" key="1">
    <source>
        <dbReference type="EMBL" id="PKU89427.1"/>
    </source>
</evidence>
<reference evidence="1 2" key="1">
    <citation type="submission" date="2017-10" db="EMBL/GenBank/DDBJ databases">
        <title>Bifidobacterium genomics.</title>
        <authorList>
            <person name="Lugli G.A."/>
            <person name="Milani C."/>
            <person name="Mancabelli L."/>
        </authorList>
    </citation>
    <scope>NUCLEOTIDE SEQUENCE [LARGE SCALE GENOMIC DNA]</scope>
    <source>
        <strain evidence="1 2">1524B</strain>
    </source>
</reference>
<dbReference type="Proteomes" id="UP000233730">
    <property type="component" value="Unassembled WGS sequence"/>
</dbReference>
<sequence length="66" mass="7328">MAILSIALAVVSIVYWIRGGNPLVAWLIAFASPGYYFSDPLIKKLEDEAERRQQAGKDTPPEEPQP</sequence>
<gene>
    <name evidence="1" type="ORF">CQR46_1401</name>
</gene>
<dbReference type="AlphaFoldDB" id="A0A2N3QFC5"/>
<dbReference type="EMBL" id="PCGZ01000009">
    <property type="protein sequence ID" value="PKU89427.1"/>
    <property type="molecule type" value="Genomic_DNA"/>
</dbReference>
<accession>A0A2N3QFC5</accession>
<evidence type="ECO:0000313" key="2">
    <source>
        <dbReference type="Proteomes" id="UP000233730"/>
    </source>
</evidence>
<proteinExistence type="predicted"/>
<comment type="caution">
    <text evidence="1">The sequence shown here is derived from an EMBL/GenBank/DDBJ whole genome shotgun (WGS) entry which is preliminary data.</text>
</comment>
<organism evidence="1 2">
    <name type="scientific">Bifidobacterium pseudolongum subsp. globosum</name>
    <dbReference type="NCBI Taxonomy" id="1690"/>
    <lineage>
        <taxon>Bacteria</taxon>
        <taxon>Bacillati</taxon>
        <taxon>Actinomycetota</taxon>
        <taxon>Actinomycetes</taxon>
        <taxon>Bifidobacteriales</taxon>
        <taxon>Bifidobacteriaceae</taxon>
        <taxon>Bifidobacterium</taxon>
    </lineage>
</organism>
<protein>
    <submittedName>
        <fullName evidence="1">Uncharacterized protein</fullName>
    </submittedName>
</protein>
<name>A0A2N3QFC5_9BIFI</name>